<evidence type="ECO:0000256" key="1">
    <source>
        <dbReference type="SAM" id="MobiDB-lite"/>
    </source>
</evidence>
<comment type="caution">
    <text evidence="2">The sequence shown here is derived from an EMBL/GenBank/DDBJ whole genome shotgun (WGS) entry which is preliminary data.</text>
</comment>
<organism evidence="2 3">
    <name type="scientific">Corynebacterium diphtheriae</name>
    <dbReference type="NCBI Taxonomy" id="1717"/>
    <lineage>
        <taxon>Bacteria</taxon>
        <taxon>Bacillati</taxon>
        <taxon>Actinomycetota</taxon>
        <taxon>Actinomycetes</taxon>
        <taxon>Mycobacteriales</taxon>
        <taxon>Corynebacteriaceae</taxon>
        <taxon>Corynebacterium</taxon>
    </lineage>
</organism>
<dbReference type="AlphaFoldDB" id="A0A811G5M8"/>
<gene>
    <name evidence="2" type="ORF">CIP107547_02220</name>
</gene>
<feature type="region of interest" description="Disordered" evidence="1">
    <location>
        <begin position="1"/>
        <end position="22"/>
    </location>
</feature>
<evidence type="ECO:0000313" key="3">
    <source>
        <dbReference type="Proteomes" id="UP000480222"/>
    </source>
</evidence>
<dbReference type="EMBL" id="CADDAV010000029">
    <property type="protein sequence ID" value="CAB0620023.1"/>
    <property type="molecule type" value="Genomic_DNA"/>
</dbReference>
<reference evidence="2 3" key="1">
    <citation type="submission" date="2020-02" db="EMBL/GenBank/DDBJ databases">
        <authorList>
            <person name="Brisse S."/>
        </authorList>
    </citation>
    <scope>NUCLEOTIDE SEQUENCE [LARGE SCALE GENOMIC DNA]</scope>
    <source>
        <strain evidence="2">CIP107547</strain>
    </source>
</reference>
<protein>
    <submittedName>
        <fullName evidence="2">Uncharacterized protein</fullName>
    </submittedName>
</protein>
<sequence length="155" mass="18393">MPDLRNKHAQKRHNSSRNPTLALPQLQRFSNRHQGQHRQYLALQSLFRLGPYRRTSPTHSTPPSRHPTHTDPVVYFLLVYRGALTYRQVPRLRPVVYRRHLLSQEMPACCVHRRTPRGLAVVHWGIKIQLRQTPGQARTTTDRHDRRLWRCPRSH</sequence>
<dbReference type="Proteomes" id="UP000480222">
    <property type="component" value="Unassembled WGS sequence"/>
</dbReference>
<name>A0A811G5M8_CORDP</name>
<accession>A0A811G5M8</accession>
<proteinExistence type="predicted"/>
<evidence type="ECO:0000313" key="2">
    <source>
        <dbReference type="EMBL" id="CAB0620023.1"/>
    </source>
</evidence>